<evidence type="ECO:0000256" key="2">
    <source>
        <dbReference type="SAM" id="Phobius"/>
    </source>
</evidence>
<dbReference type="OrthoDB" id="10602922at2759"/>
<feature type="signal peptide" evidence="3">
    <location>
        <begin position="1"/>
        <end position="20"/>
    </location>
</feature>
<feature type="transmembrane region" description="Helical" evidence="2">
    <location>
        <begin position="286"/>
        <end position="307"/>
    </location>
</feature>
<feature type="compositionally biased region" description="Basic and acidic residues" evidence="1">
    <location>
        <begin position="393"/>
        <end position="410"/>
    </location>
</feature>
<keyword evidence="5" id="KW-1185">Reference proteome</keyword>
<protein>
    <submittedName>
        <fullName evidence="4">(salmon louse) hypothetical protein</fullName>
    </submittedName>
</protein>
<dbReference type="Proteomes" id="UP000675881">
    <property type="component" value="Chromosome 6"/>
</dbReference>
<evidence type="ECO:0000313" key="5">
    <source>
        <dbReference type="Proteomes" id="UP000675881"/>
    </source>
</evidence>
<evidence type="ECO:0000313" key="4">
    <source>
        <dbReference type="EMBL" id="CAF2973054.1"/>
    </source>
</evidence>
<evidence type="ECO:0000256" key="3">
    <source>
        <dbReference type="SAM" id="SignalP"/>
    </source>
</evidence>
<accession>A0A7R8D4J2</accession>
<gene>
    <name evidence="4" type="ORF">LSAA_12099</name>
</gene>
<keyword evidence="2" id="KW-1133">Transmembrane helix</keyword>
<dbReference type="AlphaFoldDB" id="A0A7R8D4J2"/>
<feature type="compositionally biased region" description="Basic residues" evidence="1">
    <location>
        <begin position="434"/>
        <end position="445"/>
    </location>
</feature>
<evidence type="ECO:0000256" key="1">
    <source>
        <dbReference type="SAM" id="MobiDB-lite"/>
    </source>
</evidence>
<feature type="compositionally biased region" description="Basic and acidic residues" evidence="1">
    <location>
        <begin position="422"/>
        <end position="433"/>
    </location>
</feature>
<dbReference type="EMBL" id="HG994585">
    <property type="protein sequence ID" value="CAF2973054.1"/>
    <property type="molecule type" value="Genomic_DNA"/>
</dbReference>
<feature type="chain" id="PRO_5043478895" evidence="3">
    <location>
        <begin position="21"/>
        <end position="445"/>
    </location>
</feature>
<feature type="region of interest" description="Disordered" evidence="1">
    <location>
        <begin position="386"/>
        <end position="445"/>
    </location>
</feature>
<keyword evidence="2" id="KW-0812">Transmembrane</keyword>
<keyword evidence="3" id="KW-0732">Signal</keyword>
<organism evidence="4 5">
    <name type="scientific">Lepeophtheirus salmonis</name>
    <name type="common">Salmon louse</name>
    <name type="synonym">Caligus salmonis</name>
    <dbReference type="NCBI Taxonomy" id="72036"/>
    <lineage>
        <taxon>Eukaryota</taxon>
        <taxon>Metazoa</taxon>
        <taxon>Ecdysozoa</taxon>
        <taxon>Arthropoda</taxon>
        <taxon>Crustacea</taxon>
        <taxon>Multicrustacea</taxon>
        <taxon>Hexanauplia</taxon>
        <taxon>Copepoda</taxon>
        <taxon>Siphonostomatoida</taxon>
        <taxon>Caligidae</taxon>
        <taxon>Lepeophtheirus</taxon>
    </lineage>
</organism>
<proteinExistence type="predicted"/>
<keyword evidence="2" id="KW-0472">Membrane</keyword>
<sequence length="445" mass="50648">MSYVRLIGAILLLFLLPTSSLFGYNQNLRDEKQSLWTDLRFGSDIKSTKSYGLSHNLNAMTQLSYQHRVRHRRIKGKYSVKEEIVKKIERIHPCGLEEAAVKVSFPGIKSEMLVSFLGYKEPNLIHVNRFIGSDKKIDKVKELILEEHEECGCSCLTLSPTTCRYPSHYSNDTCSCKCEQSHNVNTCFGPNRYWDVRTCSCVERPHSRSPSLTEEKYPISHLPKGDVNADHLSHDSTSSYAHHIKNVGDMELDYTTCSHCLECMNMAGISSFYKKRYGGSPSIKSWVVLAFSLTLILLLFCTSLHYWRKSKALLKSLRRDDYIKTDPFMDSSSMPLQIMTEHQIDFDHNGDGTMAELFNPLCSGTANIPSSNPILLNSSNITTPYTYKNPSISKKEKPSSSNNERLEVNKTIEQGAKKPSRSRGDKQNLEKSEKRRRSSSSKNKR</sequence>
<reference evidence="4" key="1">
    <citation type="submission" date="2021-02" db="EMBL/GenBank/DDBJ databases">
        <authorList>
            <person name="Bekaert M."/>
        </authorList>
    </citation>
    <scope>NUCLEOTIDE SEQUENCE</scope>
    <source>
        <strain evidence="4">IoA-00</strain>
    </source>
</reference>
<name>A0A7R8D4J2_LEPSM</name>